<protein>
    <submittedName>
        <fullName evidence="1">Twitching motility protein PilT</fullName>
    </submittedName>
</protein>
<feature type="non-terminal residue" evidence="1">
    <location>
        <position position="1"/>
    </location>
</feature>
<gene>
    <name evidence="1" type="ORF">CVH13_01406</name>
</gene>
<organism evidence="1 2">
    <name type="scientific">Dehalococcoides mccartyi</name>
    <dbReference type="NCBI Taxonomy" id="61435"/>
    <lineage>
        <taxon>Bacteria</taxon>
        <taxon>Bacillati</taxon>
        <taxon>Chloroflexota</taxon>
        <taxon>Dehalococcoidia</taxon>
        <taxon>Dehalococcoidales</taxon>
        <taxon>Dehalococcoidaceae</taxon>
        <taxon>Dehalococcoides</taxon>
    </lineage>
</organism>
<proteinExistence type="predicted"/>
<evidence type="ECO:0000313" key="1">
    <source>
        <dbReference type="EMBL" id="PKH45723.1"/>
    </source>
</evidence>
<reference evidence="1 2" key="1">
    <citation type="journal article" date="2017" name="FEMS Microbiol. Ecol.">
        <title>Reconstructed genomes of novel Dehalococcoides mccartyi strains from 1,2,3,4-tetrachlorodibenzo-p-dioxin-dechlorinating enrichment cultures reveal divergent reductive dehalogenase gene profiles.</title>
        <authorList>
            <person name="Dam H.T."/>
            <person name="Vollmers J."/>
            <person name="Kaster A.K."/>
            <person name="Haggblom M.M."/>
        </authorList>
    </citation>
    <scope>NUCLEOTIDE SEQUENCE [LARGE SCALE GENOMIC DNA]</scope>
    <source>
        <strain evidence="1 2">H1-3-2.001</strain>
    </source>
</reference>
<accession>A0A2J1DUD2</accession>
<evidence type="ECO:0000313" key="2">
    <source>
        <dbReference type="Proteomes" id="UP000233649"/>
    </source>
</evidence>
<comment type="caution">
    <text evidence="1">The sequence shown here is derived from an EMBL/GenBank/DDBJ whole genome shotgun (WGS) entry which is preliminary data.</text>
</comment>
<dbReference type="Proteomes" id="UP000233649">
    <property type="component" value="Unassembled WGS sequence"/>
</dbReference>
<sequence>DNELTRLAKEGIISVENAVLKSSNPERLRKSLSNLGHGA</sequence>
<name>A0A2J1DUD2_9CHLR</name>
<dbReference type="AlphaFoldDB" id="A0A2J1DUD2"/>
<dbReference type="EMBL" id="PHFD01000298">
    <property type="protein sequence ID" value="PKH45723.1"/>
    <property type="molecule type" value="Genomic_DNA"/>
</dbReference>